<dbReference type="KEGG" id="mmor:MMOR_43560"/>
<evidence type="ECO:0000313" key="3">
    <source>
        <dbReference type="EMBL" id="BBX03420.1"/>
    </source>
</evidence>
<dbReference type="Pfam" id="PF00582">
    <property type="entry name" value="Usp"/>
    <property type="match status" value="2"/>
</dbReference>
<feature type="domain" description="UspA" evidence="2">
    <location>
        <begin position="159"/>
        <end position="296"/>
    </location>
</feature>
<sequence>MTDTPVTDTPKPIVVGVDGSDAAMSAAIWAAAVALKFEVPLELVSGAPETGHLVTDAAMAIRAAALAEHHEQAAALLKSTEEQVRAAAPGLEVTTLLSDEPADALLISRSRSARFVVLGAGSISPAAALLVGSTTLAVTAHSACPVVVWRGESDVPTTKPIVLGVDGERTGAVAFETAFELASRFGVELRAVHAWPSVRPPAWVTEPLLTDWDGLESLEWAKLLNTLEPWTARYPNVKVTNYIEPDGPAKVLLRHAAESQLVIVGSRKRTLLAATLVGSTGLNLLNHCTTPVVICH</sequence>
<dbReference type="AlphaFoldDB" id="A0AAD1M8D6"/>
<dbReference type="InterPro" id="IPR006015">
    <property type="entry name" value="Universal_stress_UspA"/>
</dbReference>
<comment type="similarity">
    <text evidence="1">Belongs to the universal stress protein A family.</text>
</comment>
<accession>A0AAD1M8D6</accession>
<dbReference type="PRINTS" id="PR01438">
    <property type="entry name" value="UNVRSLSTRESS"/>
</dbReference>
<feature type="domain" description="UspA" evidence="2">
    <location>
        <begin position="11"/>
        <end position="149"/>
    </location>
</feature>
<dbReference type="PANTHER" id="PTHR46268:SF6">
    <property type="entry name" value="UNIVERSAL STRESS PROTEIN UP12"/>
    <property type="match status" value="1"/>
</dbReference>
<name>A0AAD1M8D6_9MYCO</name>
<dbReference type="InterPro" id="IPR006016">
    <property type="entry name" value="UspA"/>
</dbReference>
<dbReference type="PANTHER" id="PTHR46268">
    <property type="entry name" value="STRESS RESPONSE PROTEIN NHAX"/>
    <property type="match status" value="1"/>
</dbReference>
<evidence type="ECO:0000259" key="2">
    <source>
        <dbReference type="Pfam" id="PF00582"/>
    </source>
</evidence>
<evidence type="ECO:0000256" key="1">
    <source>
        <dbReference type="ARBA" id="ARBA00008791"/>
    </source>
</evidence>
<dbReference type="RefSeq" id="WP_083157398.1">
    <property type="nucleotide sequence ID" value="NZ_AP022560.1"/>
</dbReference>
<dbReference type="Gene3D" id="3.40.50.620">
    <property type="entry name" value="HUPs"/>
    <property type="match status" value="2"/>
</dbReference>
<dbReference type="CDD" id="cd00293">
    <property type="entry name" value="USP-like"/>
    <property type="match status" value="1"/>
</dbReference>
<evidence type="ECO:0000313" key="4">
    <source>
        <dbReference type="Proteomes" id="UP000466681"/>
    </source>
</evidence>
<organism evidence="3 4">
    <name type="scientific">Mycolicibacterium moriokaense</name>
    <dbReference type="NCBI Taxonomy" id="39691"/>
    <lineage>
        <taxon>Bacteria</taxon>
        <taxon>Bacillati</taxon>
        <taxon>Actinomycetota</taxon>
        <taxon>Actinomycetes</taxon>
        <taxon>Mycobacteriales</taxon>
        <taxon>Mycobacteriaceae</taxon>
        <taxon>Mycolicibacterium</taxon>
    </lineage>
</organism>
<dbReference type="Proteomes" id="UP000466681">
    <property type="component" value="Chromosome"/>
</dbReference>
<reference evidence="3 4" key="1">
    <citation type="journal article" date="2019" name="Emerg. Microbes Infect.">
        <title>Comprehensive subspecies identification of 175 nontuberculous mycobacteria species based on 7547 genomic profiles.</title>
        <authorList>
            <person name="Matsumoto Y."/>
            <person name="Kinjo T."/>
            <person name="Motooka D."/>
            <person name="Nabeya D."/>
            <person name="Jung N."/>
            <person name="Uechi K."/>
            <person name="Horii T."/>
            <person name="Iida T."/>
            <person name="Fujita J."/>
            <person name="Nakamura S."/>
        </authorList>
    </citation>
    <scope>NUCLEOTIDE SEQUENCE [LARGE SCALE GENOMIC DNA]</scope>
    <source>
        <strain evidence="3 4">JCM 6375</strain>
    </source>
</reference>
<dbReference type="EMBL" id="AP022560">
    <property type="protein sequence ID" value="BBX03420.1"/>
    <property type="molecule type" value="Genomic_DNA"/>
</dbReference>
<dbReference type="SUPFAM" id="SSF52402">
    <property type="entry name" value="Adenine nucleotide alpha hydrolases-like"/>
    <property type="match status" value="2"/>
</dbReference>
<dbReference type="InterPro" id="IPR014729">
    <property type="entry name" value="Rossmann-like_a/b/a_fold"/>
</dbReference>
<keyword evidence="4" id="KW-1185">Reference proteome</keyword>
<gene>
    <name evidence="3" type="ORF">MMOR_43560</name>
</gene>
<protein>
    <submittedName>
        <fullName evidence="3">Universal stress protein</fullName>
    </submittedName>
</protein>
<proteinExistence type="inferred from homology"/>